<dbReference type="Proteomes" id="UP000297245">
    <property type="component" value="Unassembled WGS sequence"/>
</dbReference>
<keyword evidence="4" id="KW-1185">Reference proteome</keyword>
<feature type="domain" description="DUF6533" evidence="2">
    <location>
        <begin position="27"/>
        <end position="69"/>
    </location>
</feature>
<organism evidence="3 4">
    <name type="scientific">Dendrothele bispora (strain CBS 962.96)</name>
    <dbReference type="NCBI Taxonomy" id="1314807"/>
    <lineage>
        <taxon>Eukaryota</taxon>
        <taxon>Fungi</taxon>
        <taxon>Dikarya</taxon>
        <taxon>Basidiomycota</taxon>
        <taxon>Agaricomycotina</taxon>
        <taxon>Agaricomycetes</taxon>
        <taxon>Agaricomycetidae</taxon>
        <taxon>Agaricales</taxon>
        <taxon>Agaricales incertae sedis</taxon>
        <taxon>Dendrothele</taxon>
    </lineage>
</organism>
<name>A0A4S8M2A0_DENBC</name>
<dbReference type="InterPro" id="IPR045340">
    <property type="entry name" value="DUF6533"/>
</dbReference>
<dbReference type="AlphaFoldDB" id="A0A4S8M2A0"/>
<keyword evidence="1" id="KW-1133">Transmembrane helix</keyword>
<proteinExistence type="predicted"/>
<feature type="transmembrane region" description="Helical" evidence="1">
    <location>
        <begin position="127"/>
        <end position="149"/>
    </location>
</feature>
<evidence type="ECO:0000313" key="3">
    <source>
        <dbReference type="EMBL" id="THU96217.1"/>
    </source>
</evidence>
<reference evidence="3 4" key="1">
    <citation type="journal article" date="2019" name="Nat. Ecol. Evol.">
        <title>Megaphylogeny resolves global patterns of mushroom evolution.</title>
        <authorList>
            <person name="Varga T."/>
            <person name="Krizsan K."/>
            <person name="Foldi C."/>
            <person name="Dima B."/>
            <person name="Sanchez-Garcia M."/>
            <person name="Sanchez-Ramirez S."/>
            <person name="Szollosi G.J."/>
            <person name="Szarkandi J.G."/>
            <person name="Papp V."/>
            <person name="Albert L."/>
            <person name="Andreopoulos W."/>
            <person name="Angelini C."/>
            <person name="Antonin V."/>
            <person name="Barry K.W."/>
            <person name="Bougher N.L."/>
            <person name="Buchanan P."/>
            <person name="Buyck B."/>
            <person name="Bense V."/>
            <person name="Catcheside P."/>
            <person name="Chovatia M."/>
            <person name="Cooper J."/>
            <person name="Damon W."/>
            <person name="Desjardin D."/>
            <person name="Finy P."/>
            <person name="Geml J."/>
            <person name="Haridas S."/>
            <person name="Hughes K."/>
            <person name="Justo A."/>
            <person name="Karasinski D."/>
            <person name="Kautmanova I."/>
            <person name="Kiss B."/>
            <person name="Kocsube S."/>
            <person name="Kotiranta H."/>
            <person name="LaButti K.M."/>
            <person name="Lechner B.E."/>
            <person name="Liimatainen K."/>
            <person name="Lipzen A."/>
            <person name="Lukacs Z."/>
            <person name="Mihaltcheva S."/>
            <person name="Morgado L.N."/>
            <person name="Niskanen T."/>
            <person name="Noordeloos M.E."/>
            <person name="Ohm R.A."/>
            <person name="Ortiz-Santana B."/>
            <person name="Ovrebo C."/>
            <person name="Racz N."/>
            <person name="Riley R."/>
            <person name="Savchenko A."/>
            <person name="Shiryaev A."/>
            <person name="Soop K."/>
            <person name="Spirin V."/>
            <person name="Szebenyi C."/>
            <person name="Tomsovsky M."/>
            <person name="Tulloss R.E."/>
            <person name="Uehling J."/>
            <person name="Grigoriev I.V."/>
            <person name="Vagvolgyi C."/>
            <person name="Papp T."/>
            <person name="Martin F.M."/>
            <person name="Miettinen O."/>
            <person name="Hibbett D.S."/>
            <person name="Nagy L.G."/>
        </authorList>
    </citation>
    <scope>NUCLEOTIDE SEQUENCE [LARGE SCALE GENOMIC DNA]</scope>
    <source>
        <strain evidence="3 4">CBS 962.96</strain>
    </source>
</reference>
<protein>
    <recommendedName>
        <fullName evidence="2">DUF6533 domain-containing protein</fullName>
    </recommendedName>
</protein>
<keyword evidence="1" id="KW-0472">Membrane</keyword>
<evidence type="ECO:0000259" key="2">
    <source>
        <dbReference type="Pfam" id="PF20151"/>
    </source>
</evidence>
<feature type="transmembrane region" description="Helical" evidence="1">
    <location>
        <begin position="232"/>
        <end position="250"/>
    </location>
</feature>
<dbReference type="Pfam" id="PF20151">
    <property type="entry name" value="DUF6533"/>
    <property type="match status" value="1"/>
</dbReference>
<evidence type="ECO:0000313" key="4">
    <source>
        <dbReference type="Proteomes" id="UP000297245"/>
    </source>
</evidence>
<dbReference type="EMBL" id="ML179182">
    <property type="protein sequence ID" value="THU96217.1"/>
    <property type="molecule type" value="Genomic_DNA"/>
</dbReference>
<evidence type="ECO:0000256" key="1">
    <source>
        <dbReference type="SAM" id="Phobius"/>
    </source>
</evidence>
<gene>
    <name evidence="3" type="ORF">K435DRAFT_778670</name>
</gene>
<feature type="transmembrane region" description="Helical" evidence="1">
    <location>
        <begin position="92"/>
        <end position="115"/>
    </location>
</feature>
<accession>A0A4S8M2A0</accession>
<feature type="transmembrane region" description="Helical" evidence="1">
    <location>
        <begin position="256"/>
        <end position="277"/>
    </location>
</feature>
<sequence>MAGNLEDVEFQEVLDSWRMTRTGNSIRIASLALLLWDWVLSFEDELTLFWLQPTTFASYLFYLSRYLTMFVSIFGVAVTLSPEVTDRLFLSWFLVEGFVGMTSCWAVEIILQLRVYAIYDQSPRMKWFLVLTFVLQVSLIFLVLIITGADVGTEKGHLVVEVVKGQSSINTRCMVVSVPPWIWAFGLTMAGYEGLLGVLVIYKGFRHAKHTRYYLSHFKGEGLHEILIRDSIIYDFGIILIYAVNLFLWIEELNDAFDLATSLAIVYPSLIGSHLMFNIRRVHHKPSMNSLASSPSEISLPPFPADSTDDVAKLGVG</sequence>
<feature type="transmembrane region" description="Helical" evidence="1">
    <location>
        <begin position="59"/>
        <end position="80"/>
    </location>
</feature>
<dbReference type="OrthoDB" id="3349377at2759"/>
<feature type="transmembrane region" description="Helical" evidence="1">
    <location>
        <begin position="181"/>
        <end position="202"/>
    </location>
</feature>
<keyword evidence="1" id="KW-0812">Transmembrane</keyword>